<evidence type="ECO:0008006" key="4">
    <source>
        <dbReference type="Google" id="ProtNLM"/>
    </source>
</evidence>
<gene>
    <name evidence="2" type="ORF">AWL63_11760</name>
</gene>
<evidence type="ECO:0000256" key="1">
    <source>
        <dbReference type="SAM" id="SignalP"/>
    </source>
</evidence>
<dbReference type="OrthoDB" id="9808290at2"/>
<dbReference type="EMBL" id="CP014168">
    <property type="protein sequence ID" value="AOH84543.1"/>
    <property type="molecule type" value="Genomic_DNA"/>
</dbReference>
<evidence type="ECO:0000313" key="2">
    <source>
        <dbReference type="EMBL" id="AOH84543.1"/>
    </source>
</evidence>
<dbReference type="PROSITE" id="PS51257">
    <property type="entry name" value="PROKAR_LIPOPROTEIN"/>
    <property type="match status" value="1"/>
</dbReference>
<dbReference type="Proteomes" id="UP000094256">
    <property type="component" value="Chromosome"/>
</dbReference>
<sequence length="167" mass="17181">MKLALVIAGLLATSLSLASCAQGDPTANGAGPAKIVVTISGAGGKHAFTVEQAKTAAAQERGLMYRTDIPADGGMLFYPYPPEGSAPRAATFWMKNTPSPLDILFIRPDGTIARIAEQSPPFSQAPIPSGEPVAAVLELRGGRALDLDISAGDTVRWDGGPAGAPKR</sequence>
<dbReference type="Pfam" id="PF02643">
    <property type="entry name" value="DUF192"/>
    <property type="match status" value="1"/>
</dbReference>
<keyword evidence="1" id="KW-0732">Signal</keyword>
<feature type="chain" id="PRO_5008556350" description="DUF192 domain-containing protein" evidence="1">
    <location>
        <begin position="19"/>
        <end position="167"/>
    </location>
</feature>
<dbReference type="InterPro" id="IPR003795">
    <property type="entry name" value="DUF192"/>
</dbReference>
<evidence type="ECO:0000313" key="3">
    <source>
        <dbReference type="Proteomes" id="UP000094256"/>
    </source>
</evidence>
<proteinExistence type="predicted"/>
<feature type="signal peptide" evidence="1">
    <location>
        <begin position="1"/>
        <end position="18"/>
    </location>
</feature>
<dbReference type="AlphaFoldDB" id="A0A1B3ZAU3"/>
<protein>
    <recommendedName>
        <fullName evidence="4">DUF192 domain-containing protein</fullName>
    </recommendedName>
</protein>
<dbReference type="PANTHER" id="PTHR37953:SF1">
    <property type="entry name" value="UPF0127 PROTEIN MJ1496"/>
    <property type="match status" value="1"/>
</dbReference>
<accession>A0A1B3ZAU3</accession>
<dbReference type="InterPro" id="IPR038695">
    <property type="entry name" value="Saro_0823-like_sf"/>
</dbReference>
<dbReference type="KEGG" id="span:AWL63_11760"/>
<reference evidence="2 3" key="1">
    <citation type="submission" date="2016-01" db="EMBL/GenBank/DDBJ databases">
        <title>Complete genome and mega plasmid sequence of Sphingomonas panacis DCY99 elicits systemic resistance in rice to Xanthomonas oryzae.</title>
        <authorList>
            <person name="Kim Y.J."/>
            <person name="Yang D.C."/>
            <person name="Sing P."/>
        </authorList>
    </citation>
    <scope>NUCLEOTIDE SEQUENCE [LARGE SCALE GENOMIC DNA]</scope>
    <source>
        <strain evidence="2 3">DCY99</strain>
    </source>
</reference>
<dbReference type="Gene3D" id="2.60.120.1140">
    <property type="entry name" value="Protein of unknown function DUF192"/>
    <property type="match status" value="1"/>
</dbReference>
<dbReference type="STRING" id="1560345.AWL63_11760"/>
<name>A0A1B3ZAU3_9SPHN</name>
<dbReference type="PANTHER" id="PTHR37953">
    <property type="entry name" value="UPF0127 PROTEIN MJ1496"/>
    <property type="match status" value="1"/>
</dbReference>
<keyword evidence="3" id="KW-1185">Reference proteome</keyword>
<organism evidence="2 3">
    <name type="scientific">Sphingomonas panacis</name>
    <dbReference type="NCBI Taxonomy" id="1560345"/>
    <lineage>
        <taxon>Bacteria</taxon>
        <taxon>Pseudomonadati</taxon>
        <taxon>Pseudomonadota</taxon>
        <taxon>Alphaproteobacteria</taxon>
        <taxon>Sphingomonadales</taxon>
        <taxon>Sphingomonadaceae</taxon>
        <taxon>Sphingomonas</taxon>
    </lineage>
</organism>